<dbReference type="CDD" id="cd12110">
    <property type="entry name" value="PHP_HisPPase_Hisj_like"/>
    <property type="match status" value="1"/>
</dbReference>
<evidence type="ECO:0000256" key="8">
    <source>
        <dbReference type="RuleBase" id="RU366003"/>
    </source>
</evidence>
<feature type="domain" description="PHP" evidence="9">
    <location>
        <begin position="6"/>
        <end position="214"/>
    </location>
</feature>
<accession>A0ABW5SZZ2</accession>
<dbReference type="RefSeq" id="WP_380712563.1">
    <property type="nucleotide sequence ID" value="NZ_JBHUML010000002.1"/>
</dbReference>
<evidence type="ECO:0000256" key="2">
    <source>
        <dbReference type="ARBA" id="ARBA00009152"/>
    </source>
</evidence>
<evidence type="ECO:0000313" key="11">
    <source>
        <dbReference type="Proteomes" id="UP001597520"/>
    </source>
</evidence>
<evidence type="ECO:0000256" key="6">
    <source>
        <dbReference type="ARBA" id="ARBA00023102"/>
    </source>
</evidence>
<dbReference type="NCBIfam" id="NF005996">
    <property type="entry name" value="PRK08123.1"/>
    <property type="match status" value="1"/>
</dbReference>
<keyword evidence="6 8" id="KW-0368">Histidine biosynthesis</keyword>
<dbReference type="EMBL" id="JBHUML010000002">
    <property type="protein sequence ID" value="MFD2705310.1"/>
    <property type="molecule type" value="Genomic_DNA"/>
</dbReference>
<comment type="pathway">
    <text evidence="1 8">Amino-acid biosynthesis; L-histidine biosynthesis; L-histidine from 5-phospho-alpha-D-ribose 1-diphosphate: step 8/9.</text>
</comment>
<dbReference type="Pfam" id="PF02811">
    <property type="entry name" value="PHP"/>
    <property type="match status" value="1"/>
</dbReference>
<evidence type="ECO:0000256" key="7">
    <source>
        <dbReference type="ARBA" id="ARBA00049158"/>
    </source>
</evidence>
<dbReference type="SUPFAM" id="SSF89550">
    <property type="entry name" value="PHP domain-like"/>
    <property type="match status" value="1"/>
</dbReference>
<evidence type="ECO:0000259" key="9">
    <source>
        <dbReference type="Pfam" id="PF02811"/>
    </source>
</evidence>
<dbReference type="PANTHER" id="PTHR21039:SF0">
    <property type="entry name" value="HISTIDINOL-PHOSPHATASE"/>
    <property type="match status" value="1"/>
</dbReference>
<comment type="similarity">
    <text evidence="2 8">Belongs to the PHP hydrolase family. HisK subfamily.</text>
</comment>
<dbReference type="InterPro" id="IPR004013">
    <property type="entry name" value="PHP_dom"/>
</dbReference>
<name>A0ABW5SZZ2_9BACI</name>
<dbReference type="NCBIfam" id="TIGR01856">
    <property type="entry name" value="hisJ_fam"/>
    <property type="match status" value="1"/>
</dbReference>
<sequence length="265" mass="29750">MHITRDGHIHTPFCPHGSTDSFHAYIERALHEGLDTITFTEHAPLPEGFTDPVPEKDSAMAQSDLEQYIETLQGLKKEYHSDITILTGLEIDYIEGFEARTKTRLNEIGPYLDDSILSVHFLRAADTYFCLDYSLDSFGDFVQAAGAMENAVNIYFDTLLHSIKSDLGPYKPRRLGHMTLIKKFQKKFPPLDITPYTRSVLDAVSLQNMTIDFNGAGLAKKWCGEPYPDLDTAREALKRDIPLIYGSDAHQAEDMMQGAESVTGL</sequence>
<evidence type="ECO:0000256" key="5">
    <source>
        <dbReference type="ARBA" id="ARBA00022801"/>
    </source>
</evidence>
<evidence type="ECO:0000256" key="3">
    <source>
        <dbReference type="ARBA" id="ARBA00013085"/>
    </source>
</evidence>
<comment type="catalytic activity">
    <reaction evidence="7 8">
        <text>L-histidinol phosphate + H2O = L-histidinol + phosphate</text>
        <dbReference type="Rhea" id="RHEA:14465"/>
        <dbReference type="ChEBI" id="CHEBI:15377"/>
        <dbReference type="ChEBI" id="CHEBI:43474"/>
        <dbReference type="ChEBI" id="CHEBI:57699"/>
        <dbReference type="ChEBI" id="CHEBI:57980"/>
        <dbReference type="EC" id="3.1.3.15"/>
    </reaction>
</comment>
<comment type="caution">
    <text evidence="10">The sequence shown here is derived from an EMBL/GenBank/DDBJ whole genome shotgun (WGS) entry which is preliminary data.</text>
</comment>
<evidence type="ECO:0000256" key="1">
    <source>
        <dbReference type="ARBA" id="ARBA00004970"/>
    </source>
</evidence>
<dbReference type="PANTHER" id="PTHR21039">
    <property type="entry name" value="HISTIDINOL PHOSPHATASE-RELATED"/>
    <property type="match status" value="1"/>
</dbReference>
<organism evidence="10 11">
    <name type="scientific">Salibacterium lacus</name>
    <dbReference type="NCBI Taxonomy" id="1898109"/>
    <lineage>
        <taxon>Bacteria</taxon>
        <taxon>Bacillati</taxon>
        <taxon>Bacillota</taxon>
        <taxon>Bacilli</taxon>
        <taxon>Bacillales</taxon>
        <taxon>Bacillaceae</taxon>
    </lineage>
</organism>
<evidence type="ECO:0000313" key="10">
    <source>
        <dbReference type="EMBL" id="MFD2705310.1"/>
    </source>
</evidence>
<gene>
    <name evidence="10" type="primary">hisJ</name>
    <name evidence="10" type="ORF">ACFSUB_07495</name>
</gene>
<protein>
    <recommendedName>
        <fullName evidence="3 8">Histidinol-phosphatase</fullName>
        <shortName evidence="8">HolPase</shortName>
        <ecNumber evidence="3 8">3.1.3.15</ecNumber>
    </recommendedName>
</protein>
<proteinExistence type="inferred from homology"/>
<reference evidence="11" key="1">
    <citation type="journal article" date="2019" name="Int. J. Syst. Evol. Microbiol.">
        <title>The Global Catalogue of Microorganisms (GCM) 10K type strain sequencing project: providing services to taxonomists for standard genome sequencing and annotation.</title>
        <authorList>
            <consortium name="The Broad Institute Genomics Platform"/>
            <consortium name="The Broad Institute Genome Sequencing Center for Infectious Disease"/>
            <person name="Wu L."/>
            <person name="Ma J."/>
        </authorList>
    </citation>
    <scope>NUCLEOTIDE SEQUENCE [LARGE SCALE GENOMIC DNA]</scope>
    <source>
        <strain evidence="11">KCTC 33792</strain>
    </source>
</reference>
<dbReference type="InterPro" id="IPR016195">
    <property type="entry name" value="Pol/histidinol_Pase-like"/>
</dbReference>
<keyword evidence="5 8" id="KW-0378">Hydrolase</keyword>
<dbReference type="EC" id="3.1.3.15" evidence="3 8"/>
<keyword evidence="11" id="KW-1185">Reference proteome</keyword>
<keyword evidence="4 8" id="KW-0028">Amino-acid biosynthesis</keyword>
<dbReference type="GO" id="GO:0004401">
    <property type="term" value="F:histidinol-phosphatase activity"/>
    <property type="evidence" value="ECO:0007669"/>
    <property type="project" value="UniProtKB-EC"/>
</dbReference>
<dbReference type="Proteomes" id="UP001597520">
    <property type="component" value="Unassembled WGS sequence"/>
</dbReference>
<dbReference type="InterPro" id="IPR010140">
    <property type="entry name" value="Histidinol_P_phosphatase_HisJ"/>
</dbReference>
<evidence type="ECO:0000256" key="4">
    <source>
        <dbReference type="ARBA" id="ARBA00022605"/>
    </source>
</evidence>
<dbReference type="Gene3D" id="3.20.20.140">
    <property type="entry name" value="Metal-dependent hydrolases"/>
    <property type="match status" value="1"/>
</dbReference>